<gene>
    <name evidence="2" type="ORF">P7K49_027108</name>
</gene>
<reference evidence="2 3" key="1">
    <citation type="submission" date="2023-05" db="EMBL/GenBank/DDBJ databases">
        <title>B98-5 Cell Line De Novo Hybrid Assembly: An Optical Mapping Approach.</title>
        <authorList>
            <person name="Kananen K."/>
            <person name="Auerbach J.A."/>
            <person name="Kautto E."/>
            <person name="Blachly J.S."/>
        </authorList>
    </citation>
    <scope>NUCLEOTIDE SEQUENCE [LARGE SCALE GENOMIC DNA]</scope>
    <source>
        <strain evidence="2">B95-8</strain>
        <tissue evidence="2">Cell line</tissue>
    </source>
</reference>
<keyword evidence="3" id="KW-1185">Reference proteome</keyword>
<accession>A0ABQ9UHE5</accession>
<feature type="region of interest" description="Disordered" evidence="1">
    <location>
        <begin position="23"/>
        <end position="56"/>
    </location>
</feature>
<evidence type="ECO:0000313" key="3">
    <source>
        <dbReference type="Proteomes" id="UP001266305"/>
    </source>
</evidence>
<dbReference type="EMBL" id="JASSZA010000013">
    <property type="protein sequence ID" value="KAK2095692.1"/>
    <property type="molecule type" value="Genomic_DNA"/>
</dbReference>
<sequence length="115" mass="12327">MELSFAPREYDFSMVLIPPCPPMPVLDQDQPESKKFKFSKPEHKPPLTSSASWSTADGYHSTSILQEQSQMFSLQDGPGALGQCVLAVLGLSCGLDLPSHEASSVGNACTPATQT</sequence>
<protein>
    <submittedName>
        <fullName evidence="2">Uncharacterized protein</fullName>
    </submittedName>
</protein>
<feature type="compositionally biased region" description="Basic and acidic residues" evidence="1">
    <location>
        <begin position="31"/>
        <end position="45"/>
    </location>
</feature>
<dbReference type="Proteomes" id="UP001266305">
    <property type="component" value="Unassembled WGS sequence"/>
</dbReference>
<feature type="compositionally biased region" description="Polar residues" evidence="1">
    <location>
        <begin position="47"/>
        <end position="56"/>
    </location>
</feature>
<evidence type="ECO:0000313" key="2">
    <source>
        <dbReference type="EMBL" id="KAK2095692.1"/>
    </source>
</evidence>
<evidence type="ECO:0000256" key="1">
    <source>
        <dbReference type="SAM" id="MobiDB-lite"/>
    </source>
</evidence>
<name>A0ABQ9UHE5_SAGOE</name>
<comment type="caution">
    <text evidence="2">The sequence shown here is derived from an EMBL/GenBank/DDBJ whole genome shotgun (WGS) entry which is preliminary data.</text>
</comment>
<proteinExistence type="predicted"/>
<organism evidence="2 3">
    <name type="scientific">Saguinus oedipus</name>
    <name type="common">Cotton-top tamarin</name>
    <name type="synonym">Oedipomidas oedipus</name>
    <dbReference type="NCBI Taxonomy" id="9490"/>
    <lineage>
        <taxon>Eukaryota</taxon>
        <taxon>Metazoa</taxon>
        <taxon>Chordata</taxon>
        <taxon>Craniata</taxon>
        <taxon>Vertebrata</taxon>
        <taxon>Euteleostomi</taxon>
        <taxon>Mammalia</taxon>
        <taxon>Eutheria</taxon>
        <taxon>Euarchontoglires</taxon>
        <taxon>Primates</taxon>
        <taxon>Haplorrhini</taxon>
        <taxon>Platyrrhini</taxon>
        <taxon>Cebidae</taxon>
        <taxon>Callitrichinae</taxon>
        <taxon>Saguinus</taxon>
    </lineage>
</organism>